<feature type="domain" description="Virulence-associated protein E-like" evidence="1">
    <location>
        <begin position="141"/>
        <end position="355"/>
    </location>
</feature>
<dbReference type="STRING" id="1121015.GCA_000420545_01670"/>
<sequence length="455" mass="51059">MNVAREKMKVIAGGKGDDAGGSDGSGGGGFNAPGDWRAGLVRTNTGAVKGVSHNVMLILDNDPALKNLFWLDEFGNRIALDRLPPWSGGTRDEFTEVDALELSAWLGSPDRYTMAVGIDLVMQGVEAIARRKKRHTVREYLERLVWDGTPRVSRMFVDLFGASESEYALGAAPCMMVSAVSRILWQDPTQPSKGSKVDFMVVLEGGQGAGKTTSVLELFTAEWYAEATESPAHKDFYQTLRGRWAIEIGEMDSFSKADVSKVKQAITTRFDVYRPSYGRTARSFRRECVFVGTVNGDDYLRDATGARRFLPVTVGMIDIQAVVAARDQLWAEAVHLFKHGFEWWQLPPGAKREQDARFSEDVWIETIVRWLEGKAAASHYEHISMEERDKDGRVDECSVAELLGDCLRIDTARHDRTAQTRVGSIMRRLGWDKYRPVKRGERVWCYYRPQEEGRG</sequence>
<proteinExistence type="predicted"/>
<evidence type="ECO:0000313" key="2">
    <source>
        <dbReference type="EMBL" id="KFN42326.1"/>
    </source>
</evidence>
<dbReference type="PANTHER" id="PTHR34985:SF1">
    <property type="entry name" value="SLR0554 PROTEIN"/>
    <property type="match status" value="1"/>
</dbReference>
<keyword evidence="3" id="KW-1185">Reference proteome</keyword>
<dbReference type="eggNOG" id="COG5545">
    <property type="taxonomic scope" value="Bacteria"/>
</dbReference>
<organism evidence="2 3">
    <name type="scientific">Arenimonas oryziterrae DSM 21050 = YC6267</name>
    <dbReference type="NCBI Taxonomy" id="1121015"/>
    <lineage>
        <taxon>Bacteria</taxon>
        <taxon>Pseudomonadati</taxon>
        <taxon>Pseudomonadota</taxon>
        <taxon>Gammaproteobacteria</taxon>
        <taxon>Lysobacterales</taxon>
        <taxon>Lysobacteraceae</taxon>
        <taxon>Arenimonas</taxon>
    </lineage>
</organism>
<dbReference type="RefSeq" id="WP_022969292.1">
    <property type="nucleotide sequence ID" value="NZ_ATVD01000003.1"/>
</dbReference>
<dbReference type="PATRIC" id="fig|1121015.4.peg.2294"/>
<dbReference type="Proteomes" id="UP000029385">
    <property type="component" value="Unassembled WGS sequence"/>
</dbReference>
<evidence type="ECO:0000259" key="1">
    <source>
        <dbReference type="Pfam" id="PF05272"/>
    </source>
</evidence>
<dbReference type="OrthoDB" id="9763644at2"/>
<dbReference type="AlphaFoldDB" id="A0A091ASI2"/>
<gene>
    <name evidence="2" type="ORF">N789_14135</name>
</gene>
<evidence type="ECO:0000313" key="3">
    <source>
        <dbReference type="Proteomes" id="UP000029385"/>
    </source>
</evidence>
<name>A0A091ASI2_9GAMM</name>
<accession>A0A091ASI2</accession>
<dbReference type="PANTHER" id="PTHR34985">
    <property type="entry name" value="SLR0554 PROTEIN"/>
    <property type="match status" value="1"/>
</dbReference>
<dbReference type="InterPro" id="IPR007936">
    <property type="entry name" value="VapE-like_dom"/>
</dbReference>
<protein>
    <recommendedName>
        <fullName evidence="1">Virulence-associated protein E-like domain-containing protein</fullName>
    </recommendedName>
</protein>
<dbReference type="EMBL" id="AVCI01000011">
    <property type="protein sequence ID" value="KFN42326.1"/>
    <property type="molecule type" value="Genomic_DNA"/>
</dbReference>
<comment type="caution">
    <text evidence="2">The sequence shown here is derived from an EMBL/GenBank/DDBJ whole genome shotgun (WGS) entry which is preliminary data.</text>
</comment>
<dbReference type="Pfam" id="PF05272">
    <property type="entry name" value="VapE-like_dom"/>
    <property type="match status" value="1"/>
</dbReference>
<reference evidence="2 3" key="1">
    <citation type="submission" date="2013-09" db="EMBL/GenBank/DDBJ databases">
        <title>Genome sequencing of Arenimonas oryziterrae.</title>
        <authorList>
            <person name="Chen F."/>
            <person name="Wang G."/>
        </authorList>
    </citation>
    <scope>NUCLEOTIDE SEQUENCE [LARGE SCALE GENOMIC DNA]</scope>
    <source>
        <strain evidence="2 3">YC6267</strain>
    </source>
</reference>